<organism evidence="2 3">
    <name type="scientific">Spectribacter acetivorans</name>
    <dbReference type="NCBI Taxonomy" id="3075603"/>
    <lineage>
        <taxon>Bacteria</taxon>
        <taxon>Pseudomonadati</taxon>
        <taxon>Pseudomonadota</taxon>
        <taxon>Gammaproteobacteria</taxon>
        <taxon>Salinisphaerales</taxon>
        <taxon>Salinisphaeraceae</taxon>
        <taxon>Spectribacter</taxon>
    </lineage>
</organism>
<dbReference type="Pfam" id="PF01575">
    <property type="entry name" value="MaoC_dehydratas"/>
    <property type="match status" value="1"/>
</dbReference>
<dbReference type="SUPFAM" id="SSF54637">
    <property type="entry name" value="Thioesterase/thiol ester dehydrase-isomerase"/>
    <property type="match status" value="1"/>
</dbReference>
<dbReference type="InterPro" id="IPR002539">
    <property type="entry name" value="MaoC-like_dom"/>
</dbReference>
<comment type="caution">
    <text evidence="2">The sequence shown here is derived from an EMBL/GenBank/DDBJ whole genome shotgun (WGS) entry which is preliminary data.</text>
</comment>
<sequence length="139" mass="15308">MPMPRFDDIEVGDNLPALEHPPIDRLQLALYAGASGDHNPMHVDIDFVKKAGLDDVFAHGMLGMAWLGRLVTQWVPQTALRNLDARFLDIVPVHAEVTSRGRVARKFTEDGENRIEVEIENVDGEGKASISGRAVIALD</sequence>
<reference evidence="2 3" key="1">
    <citation type="submission" date="2023-09" db="EMBL/GenBank/DDBJ databases">
        <authorList>
            <person name="Rey-Velasco X."/>
        </authorList>
    </citation>
    <scope>NUCLEOTIDE SEQUENCE [LARGE SCALE GENOMIC DNA]</scope>
    <source>
        <strain evidence="2 3">P385</strain>
    </source>
</reference>
<dbReference type="Gene3D" id="3.10.129.10">
    <property type="entry name" value="Hotdog Thioesterase"/>
    <property type="match status" value="1"/>
</dbReference>
<protein>
    <submittedName>
        <fullName evidence="2">MaoC/PaaZ C-terminal domain-containing protein</fullName>
    </submittedName>
</protein>
<dbReference type="PANTHER" id="PTHR43841">
    <property type="entry name" value="3-HYDROXYACYL-THIOESTER DEHYDRATASE HTDX-RELATED"/>
    <property type="match status" value="1"/>
</dbReference>
<accession>A0ABU3B4Q8</accession>
<dbReference type="EMBL" id="JAVRHY010000002">
    <property type="protein sequence ID" value="MDT0617439.1"/>
    <property type="molecule type" value="Genomic_DNA"/>
</dbReference>
<proteinExistence type="predicted"/>
<dbReference type="InterPro" id="IPR029069">
    <property type="entry name" value="HotDog_dom_sf"/>
</dbReference>
<evidence type="ECO:0000313" key="3">
    <source>
        <dbReference type="Proteomes" id="UP001259982"/>
    </source>
</evidence>
<name>A0ABU3B4Q8_9GAMM</name>
<evidence type="ECO:0000259" key="1">
    <source>
        <dbReference type="Pfam" id="PF01575"/>
    </source>
</evidence>
<feature type="domain" description="MaoC-like" evidence="1">
    <location>
        <begin position="22"/>
        <end position="121"/>
    </location>
</feature>
<evidence type="ECO:0000313" key="2">
    <source>
        <dbReference type="EMBL" id="MDT0617439.1"/>
    </source>
</evidence>
<dbReference type="PANTHER" id="PTHR43841:SF3">
    <property type="entry name" value="(3R)-HYDROXYACYL-ACP DEHYDRATASE SUBUNIT HADB"/>
    <property type="match status" value="1"/>
</dbReference>
<gene>
    <name evidence="2" type="ORF">RM531_03060</name>
</gene>
<dbReference type="RefSeq" id="WP_311657213.1">
    <property type="nucleotide sequence ID" value="NZ_JAVRHY010000002.1"/>
</dbReference>
<keyword evidence="3" id="KW-1185">Reference proteome</keyword>
<dbReference type="Proteomes" id="UP001259982">
    <property type="component" value="Unassembled WGS sequence"/>
</dbReference>